<reference evidence="2" key="1">
    <citation type="submission" date="2016-06" db="EMBL/GenBank/DDBJ databases">
        <title>Four novel species of enterococci isolated from chicken manure.</title>
        <authorList>
            <person name="Van Tyne D."/>
        </authorList>
    </citation>
    <scope>NUCLEOTIDE SEQUENCE [LARGE SCALE GENOMIC DNA]</scope>
    <source>
        <strain evidence="2">JM9A</strain>
    </source>
</reference>
<dbReference type="RefSeq" id="WP_161870028.1">
    <property type="nucleotide sequence ID" value="NZ_MAEI02000001.1"/>
</dbReference>
<protein>
    <submittedName>
        <fullName evidence="1">Uncharacterized protein</fullName>
    </submittedName>
</protein>
<proteinExistence type="predicted"/>
<evidence type="ECO:0000313" key="1">
    <source>
        <dbReference type="EMBL" id="MEO1782519.1"/>
    </source>
</evidence>
<dbReference type="Proteomes" id="UP001429357">
    <property type="component" value="Unassembled WGS sequence"/>
</dbReference>
<comment type="caution">
    <text evidence="1">The sequence shown here is derived from an EMBL/GenBank/DDBJ whole genome shotgun (WGS) entry which is preliminary data.</text>
</comment>
<evidence type="ECO:0000313" key="2">
    <source>
        <dbReference type="Proteomes" id="UP001429357"/>
    </source>
</evidence>
<keyword evidence="2" id="KW-1185">Reference proteome</keyword>
<dbReference type="EMBL" id="MAEI02000001">
    <property type="protein sequence ID" value="MEO1782519.1"/>
    <property type="molecule type" value="Genomic_DNA"/>
</dbReference>
<name>A0ABV0F389_9ENTE</name>
<sequence>MDDFNLIKQKKERGVTNQEFMDKSKEFFENADSIVVVGVNPDGIISTFYTQSTSLNAIGMMEVAKSQLISEMEV</sequence>
<organism evidence="1 2">
    <name type="scientific">Enterococcus diestrammenae</name>
    <dbReference type="NCBI Taxonomy" id="1155073"/>
    <lineage>
        <taxon>Bacteria</taxon>
        <taxon>Bacillati</taxon>
        <taxon>Bacillota</taxon>
        <taxon>Bacilli</taxon>
        <taxon>Lactobacillales</taxon>
        <taxon>Enterococcaceae</taxon>
        <taxon>Enterococcus</taxon>
    </lineage>
</organism>
<accession>A0ABV0F389</accession>
<reference evidence="1 2" key="2">
    <citation type="submission" date="2024-02" db="EMBL/GenBank/DDBJ databases">
        <title>The Genome Sequence of Enterococcus diestrammenae JM9A.</title>
        <authorList>
            <person name="Earl A."/>
            <person name="Manson A."/>
            <person name="Gilmore M."/>
            <person name="Sanders J."/>
            <person name="Shea T."/>
            <person name="Howe W."/>
            <person name="Livny J."/>
            <person name="Cuomo C."/>
            <person name="Neafsey D."/>
            <person name="Birren B."/>
        </authorList>
    </citation>
    <scope>NUCLEOTIDE SEQUENCE [LARGE SCALE GENOMIC DNA]</scope>
    <source>
        <strain evidence="1 2">JM9A</strain>
    </source>
</reference>
<gene>
    <name evidence="1" type="ORF">BAU18_002131</name>
</gene>